<sequence>MSFRVQAKKLKNTPRVKLVEKDNGVKPMTTYTPKFLELPTGVWPTVGGRRHAGEGIVIGFVDSGINPSHPRFAYRPRRGYPKNLTGFNGVCDEGSMFPKSSCNGKIVTARYFSAGVKARGLLNASVDILSPYDAVGHGSYMCHVAATAAGNYGVPVVVNGFYYGRASGMVPRARIAVYKAIYPSVGTKTDVLAAMEQAIKDRVDILSLSIGPDTPPKKTLTMLSMFDIFMLFASKAGVLVIQAAGNCGPGPYTTASYSPWAVGVASCDTDRTYPGSLVLGNGQRINGIGLSGPTFGNTLLWYKLVLAKDAILANGNFSRTPEYVEECQHPEAFDPVIVQRSVVICTFSSGFLKGSSNPTAISNTARTLRFMWFVLIANPMYGDFLTEPLPFSIPGIMIPKTSYSKIIRKR</sequence>
<protein>
    <submittedName>
        <fullName evidence="6">Subtilisin-like protease SBT2.4</fullName>
    </submittedName>
</protein>
<accession>A0ABQ5F0V9</accession>
<dbReference type="InterPro" id="IPR036852">
    <property type="entry name" value="Peptidase_S8/S53_dom_sf"/>
</dbReference>
<evidence type="ECO:0000313" key="7">
    <source>
        <dbReference type="Proteomes" id="UP001151760"/>
    </source>
</evidence>
<dbReference type="PROSITE" id="PS00136">
    <property type="entry name" value="SUBTILASE_ASP"/>
    <property type="match status" value="1"/>
</dbReference>
<dbReference type="PROSITE" id="PS51892">
    <property type="entry name" value="SUBTILASE"/>
    <property type="match status" value="1"/>
</dbReference>
<evidence type="ECO:0000259" key="5">
    <source>
        <dbReference type="Pfam" id="PF00082"/>
    </source>
</evidence>
<dbReference type="Gene3D" id="3.40.50.200">
    <property type="entry name" value="Peptidase S8/S53 domain"/>
    <property type="match status" value="1"/>
</dbReference>
<reference evidence="6" key="2">
    <citation type="submission" date="2022-01" db="EMBL/GenBank/DDBJ databases">
        <authorList>
            <person name="Yamashiro T."/>
            <person name="Shiraishi A."/>
            <person name="Satake H."/>
            <person name="Nakayama K."/>
        </authorList>
    </citation>
    <scope>NUCLEOTIDE SEQUENCE</scope>
</reference>
<comment type="similarity">
    <text evidence="1 4">Belongs to the peptidase S8 family.</text>
</comment>
<gene>
    <name evidence="6" type="ORF">Tco_0991742</name>
</gene>
<proteinExistence type="inferred from homology"/>
<dbReference type="InterPro" id="IPR023827">
    <property type="entry name" value="Peptidase_S8_Asp-AS"/>
</dbReference>
<keyword evidence="7" id="KW-1185">Reference proteome</keyword>
<dbReference type="InterPro" id="IPR045051">
    <property type="entry name" value="SBT"/>
</dbReference>
<keyword evidence="2" id="KW-0732">Signal</keyword>
<evidence type="ECO:0000256" key="3">
    <source>
        <dbReference type="ARBA" id="ARBA00022801"/>
    </source>
</evidence>
<evidence type="ECO:0000256" key="1">
    <source>
        <dbReference type="ARBA" id="ARBA00011073"/>
    </source>
</evidence>
<dbReference type="PANTHER" id="PTHR10795">
    <property type="entry name" value="PROPROTEIN CONVERTASE SUBTILISIN/KEXIN"/>
    <property type="match status" value="1"/>
</dbReference>
<evidence type="ECO:0000256" key="2">
    <source>
        <dbReference type="ARBA" id="ARBA00022729"/>
    </source>
</evidence>
<feature type="domain" description="Peptidase S8/S53" evidence="5">
    <location>
        <begin position="53"/>
        <end position="312"/>
    </location>
</feature>
<dbReference type="EMBL" id="BQNB010016867">
    <property type="protein sequence ID" value="GJT56688.1"/>
    <property type="molecule type" value="Genomic_DNA"/>
</dbReference>
<reference evidence="6" key="1">
    <citation type="journal article" date="2022" name="Int. J. Mol. Sci.">
        <title>Draft Genome of Tanacetum Coccineum: Genomic Comparison of Closely Related Tanacetum-Family Plants.</title>
        <authorList>
            <person name="Yamashiro T."/>
            <person name="Shiraishi A."/>
            <person name="Nakayama K."/>
            <person name="Satake H."/>
        </authorList>
    </citation>
    <scope>NUCLEOTIDE SEQUENCE</scope>
</reference>
<dbReference type="Proteomes" id="UP001151760">
    <property type="component" value="Unassembled WGS sequence"/>
</dbReference>
<organism evidence="6 7">
    <name type="scientific">Tanacetum coccineum</name>
    <dbReference type="NCBI Taxonomy" id="301880"/>
    <lineage>
        <taxon>Eukaryota</taxon>
        <taxon>Viridiplantae</taxon>
        <taxon>Streptophyta</taxon>
        <taxon>Embryophyta</taxon>
        <taxon>Tracheophyta</taxon>
        <taxon>Spermatophyta</taxon>
        <taxon>Magnoliopsida</taxon>
        <taxon>eudicotyledons</taxon>
        <taxon>Gunneridae</taxon>
        <taxon>Pentapetalae</taxon>
        <taxon>asterids</taxon>
        <taxon>campanulids</taxon>
        <taxon>Asterales</taxon>
        <taxon>Asteraceae</taxon>
        <taxon>Asteroideae</taxon>
        <taxon>Anthemideae</taxon>
        <taxon>Anthemidinae</taxon>
        <taxon>Tanacetum</taxon>
    </lineage>
</organism>
<name>A0ABQ5F0V9_9ASTR</name>
<comment type="caution">
    <text evidence="4">Lacks conserved residue(s) required for the propagation of feature annotation.</text>
</comment>
<evidence type="ECO:0000256" key="4">
    <source>
        <dbReference type="PROSITE-ProRule" id="PRU01240"/>
    </source>
</evidence>
<comment type="caution">
    <text evidence="6">The sequence shown here is derived from an EMBL/GenBank/DDBJ whole genome shotgun (WGS) entry which is preliminary data.</text>
</comment>
<keyword evidence="3" id="KW-0378">Hydrolase</keyword>
<dbReference type="InterPro" id="IPR000209">
    <property type="entry name" value="Peptidase_S8/S53_dom"/>
</dbReference>
<dbReference type="SUPFAM" id="SSF52743">
    <property type="entry name" value="Subtilisin-like"/>
    <property type="match status" value="1"/>
</dbReference>
<dbReference type="CDD" id="cd02120">
    <property type="entry name" value="PA_subtilisin_like"/>
    <property type="match status" value="1"/>
</dbReference>
<dbReference type="Pfam" id="PF00082">
    <property type="entry name" value="Peptidase_S8"/>
    <property type="match status" value="1"/>
</dbReference>
<evidence type="ECO:0000313" key="6">
    <source>
        <dbReference type="EMBL" id="GJT56688.1"/>
    </source>
</evidence>